<feature type="region of interest" description="Disordered" evidence="1">
    <location>
        <begin position="45"/>
        <end position="71"/>
    </location>
</feature>
<accession>A0A2T4JL91</accession>
<dbReference type="AlphaFoldDB" id="A0A2T4JL91"/>
<comment type="caution">
    <text evidence="2">The sequence shown here is derived from an EMBL/GenBank/DDBJ whole genome shotgun (WGS) entry which is preliminary data.</text>
</comment>
<organism evidence="2 3">
    <name type="scientific">Phaeovulum veldkampii DSM 11550</name>
    <dbReference type="NCBI Taxonomy" id="1185920"/>
    <lineage>
        <taxon>Bacteria</taxon>
        <taxon>Pseudomonadati</taxon>
        <taxon>Pseudomonadota</taxon>
        <taxon>Alphaproteobacteria</taxon>
        <taxon>Rhodobacterales</taxon>
        <taxon>Paracoccaceae</taxon>
        <taxon>Phaeovulum</taxon>
    </lineage>
</organism>
<name>A0A2T4JL91_9RHOB</name>
<evidence type="ECO:0000313" key="3">
    <source>
        <dbReference type="Proteomes" id="UP000241899"/>
    </source>
</evidence>
<feature type="compositionally biased region" description="Basic and acidic residues" evidence="1">
    <location>
        <begin position="45"/>
        <end position="61"/>
    </location>
</feature>
<gene>
    <name evidence="2" type="ORF">C5F46_03475</name>
</gene>
<evidence type="ECO:0000256" key="1">
    <source>
        <dbReference type="SAM" id="MobiDB-lite"/>
    </source>
</evidence>
<dbReference type="EMBL" id="PZKF01000005">
    <property type="protein sequence ID" value="PTE18671.1"/>
    <property type="molecule type" value="Genomic_DNA"/>
</dbReference>
<dbReference type="Proteomes" id="UP000241899">
    <property type="component" value="Unassembled WGS sequence"/>
</dbReference>
<proteinExistence type="predicted"/>
<keyword evidence="3" id="KW-1185">Reference proteome</keyword>
<reference evidence="2 3" key="1">
    <citation type="submission" date="2018-03" db="EMBL/GenBank/DDBJ databases">
        <title>Rhodobacter veldkampii.</title>
        <authorList>
            <person name="Meyer T.E."/>
            <person name="Miller S."/>
            <person name="Lodha T."/>
            <person name="Gandham S."/>
            <person name="Chintalapati S."/>
            <person name="Chintalapati V.R."/>
        </authorList>
    </citation>
    <scope>NUCLEOTIDE SEQUENCE [LARGE SCALE GENOMIC DNA]</scope>
    <source>
        <strain evidence="2 3">DSM 11550</strain>
    </source>
</reference>
<sequence>MIIEGGTAMTRHVIDRTRERTDAARVKAFVAIDRNEMVHPATKELIRRPDREDDNGRRTAEYARIARGRTA</sequence>
<evidence type="ECO:0000313" key="2">
    <source>
        <dbReference type="EMBL" id="PTE18671.1"/>
    </source>
</evidence>
<protein>
    <submittedName>
        <fullName evidence="2">Uncharacterized protein</fullName>
    </submittedName>
</protein>